<feature type="transmembrane region" description="Helical" evidence="1">
    <location>
        <begin position="91"/>
        <end position="116"/>
    </location>
</feature>
<feature type="transmembrane region" description="Helical" evidence="1">
    <location>
        <begin position="51"/>
        <end position="71"/>
    </location>
</feature>
<organism evidence="2">
    <name type="scientific">viral metagenome</name>
    <dbReference type="NCBI Taxonomy" id="1070528"/>
    <lineage>
        <taxon>unclassified sequences</taxon>
        <taxon>metagenomes</taxon>
        <taxon>organismal metagenomes</taxon>
    </lineage>
</organism>
<dbReference type="EMBL" id="MN740378">
    <property type="protein sequence ID" value="QHU03428.1"/>
    <property type="molecule type" value="Genomic_DNA"/>
</dbReference>
<evidence type="ECO:0000256" key="1">
    <source>
        <dbReference type="SAM" id="Phobius"/>
    </source>
</evidence>
<protein>
    <submittedName>
        <fullName evidence="2">Uncharacterized protein</fullName>
    </submittedName>
</protein>
<keyword evidence="1" id="KW-0472">Membrane</keyword>
<keyword evidence="1" id="KW-1133">Transmembrane helix</keyword>
<sequence length="122" mass="14358">MNYIDIIEAIYIVYMYNYFKTSFSIHHPLEYVINNQPIGNFFKHPINTGEYENKICPLGNVVSFILALWILSRNSLKTRFGKKIDTINKIIFIVVFIFSLLMNINAFVYLIPVFIFEYSGIE</sequence>
<evidence type="ECO:0000313" key="2">
    <source>
        <dbReference type="EMBL" id="QHU03428.1"/>
    </source>
</evidence>
<name>A0A6C0JI21_9ZZZZ</name>
<proteinExistence type="predicted"/>
<dbReference type="AlphaFoldDB" id="A0A6C0JI21"/>
<keyword evidence="1" id="KW-0812">Transmembrane</keyword>
<accession>A0A6C0JI21</accession>
<reference evidence="2" key="1">
    <citation type="journal article" date="2020" name="Nature">
        <title>Giant virus diversity and host interactions through global metagenomics.</title>
        <authorList>
            <person name="Schulz F."/>
            <person name="Roux S."/>
            <person name="Paez-Espino D."/>
            <person name="Jungbluth S."/>
            <person name="Walsh D.A."/>
            <person name="Denef V.J."/>
            <person name="McMahon K.D."/>
            <person name="Konstantinidis K.T."/>
            <person name="Eloe-Fadrosh E.A."/>
            <person name="Kyrpides N.C."/>
            <person name="Woyke T."/>
        </authorList>
    </citation>
    <scope>NUCLEOTIDE SEQUENCE</scope>
    <source>
        <strain evidence="2">GVMAG-M-3300026093-6</strain>
    </source>
</reference>